<dbReference type="InterPro" id="IPR008928">
    <property type="entry name" value="6-hairpin_glycosidase_sf"/>
</dbReference>
<sequence>MKKLPSSHESAPPLTLQDPPCSQTLFVLVNHNMFLVANAFADIEGSDVGLFHHDTRLLSVYRLTLAGQRPTLLSAAVSQNNVYFISHLTHPPLPALGAENTTQGVLHIERKRFLWDERMFERIVLTNYGDQHCLLPIDLQFYADFFDMFEVRGQCRPLRGTINRPEVSECDVVLRYRGLDDQLRTTAISFSETPAHIDGHSALFQVDIPARQSRTLYIEVGSSVASPSRERYRLAAAQACRAMRKKQCRGARLKVSGRLFQAWLDKSRADLALLTADLPTGPYPYAGVPWYSTPFGRDAIITAYQSLWLDPALARGVLAYLAEHQAMEASTFSDAEPGKIMHETRQGEMSRLKELPFARYYGGVDTTPLFVMLAGAYMKRTEDRAFIDTLWASLERATHWLERNASGNAEGFISYHRGESTGLANQGWKDSHDSIFHSDGRSPEGPIALVEVQGYAWRAYLAMSELARIRGDEKAAAHWQTCAEQLRDAVERCFWMEDLQFYALALDGQGERCNVKASNAGHLLFTGLPAPERGRAVARQLLAGHFDSGWGLRTLESGAIRFNPMSYHNGSVWPHDVALCVAGIARYGEQAGAIHILSSVFEAATCFGMRLPELYCGFKRGAGEPPIAYPVACLPQAWAAGSVFMLLQACLGITIDAAEKRVVVTHPRLPIGIDRLEVRRLRFGEFQIGLTVQRIGDRVAAFIERQQGPGVVRMDVRL</sequence>
<dbReference type="InterPro" id="IPR012341">
    <property type="entry name" value="6hp_glycosidase-like_sf"/>
</dbReference>
<dbReference type="OrthoDB" id="9802524at2"/>
<dbReference type="Gene3D" id="1.50.10.10">
    <property type="match status" value="1"/>
</dbReference>
<dbReference type="InterPro" id="IPR032856">
    <property type="entry name" value="GDE_N_bis"/>
</dbReference>
<evidence type="ECO:0000313" key="4">
    <source>
        <dbReference type="Proteomes" id="UP000183983"/>
    </source>
</evidence>
<dbReference type="Pfam" id="PF22422">
    <property type="entry name" value="MGH1-like_GH"/>
    <property type="match status" value="1"/>
</dbReference>
<evidence type="ECO:0000259" key="2">
    <source>
        <dbReference type="Pfam" id="PF22422"/>
    </source>
</evidence>
<organism evidence="3 4">
    <name type="scientific">Pseudomonas asturiensis</name>
    <dbReference type="NCBI Taxonomy" id="1190415"/>
    <lineage>
        <taxon>Bacteria</taxon>
        <taxon>Pseudomonadati</taxon>
        <taxon>Pseudomonadota</taxon>
        <taxon>Gammaproteobacteria</taxon>
        <taxon>Pseudomonadales</taxon>
        <taxon>Pseudomonadaceae</taxon>
        <taxon>Pseudomonas</taxon>
    </lineage>
</organism>
<dbReference type="Pfam" id="PF14742">
    <property type="entry name" value="GDE_N_bis"/>
    <property type="match status" value="1"/>
</dbReference>
<dbReference type="SUPFAM" id="SSF48208">
    <property type="entry name" value="Six-hairpin glycosidases"/>
    <property type="match status" value="1"/>
</dbReference>
<reference evidence="3 4" key="1">
    <citation type="submission" date="2016-11" db="EMBL/GenBank/DDBJ databases">
        <authorList>
            <person name="Jaros S."/>
            <person name="Januszkiewicz K."/>
            <person name="Wedrychowicz H."/>
        </authorList>
    </citation>
    <scope>NUCLEOTIDE SEQUENCE [LARGE SCALE GENOMIC DNA]</scope>
    <source>
        <strain evidence="3 4">LMG 26898</strain>
    </source>
</reference>
<dbReference type="EMBL" id="FRDA01000002">
    <property type="protein sequence ID" value="SHM67930.1"/>
    <property type="molecule type" value="Genomic_DNA"/>
</dbReference>
<evidence type="ECO:0000313" key="3">
    <source>
        <dbReference type="EMBL" id="SHM67930.1"/>
    </source>
</evidence>
<feature type="domain" description="Putative glycogen debranching enzyme N-terminal" evidence="1">
    <location>
        <begin position="28"/>
        <end position="218"/>
    </location>
</feature>
<evidence type="ECO:0000259" key="1">
    <source>
        <dbReference type="Pfam" id="PF14742"/>
    </source>
</evidence>
<proteinExistence type="predicted"/>
<name>A0A1M7KQX2_9PSED</name>
<protein>
    <submittedName>
        <fullName evidence="3">Glycogen debranching enzyme (Alpha-1,6-glucosidase)</fullName>
    </submittedName>
</protein>
<dbReference type="AlphaFoldDB" id="A0A1M7KQX2"/>
<gene>
    <name evidence="3" type="ORF">SAMN05216593_102328</name>
</gene>
<dbReference type="RefSeq" id="WP_073162838.1">
    <property type="nucleotide sequence ID" value="NZ_FRDA01000002.1"/>
</dbReference>
<feature type="domain" description="Mannosylglycerate hydrolase MGH1-like glycoside hydrolase" evidence="2">
    <location>
        <begin position="298"/>
        <end position="603"/>
    </location>
</feature>
<dbReference type="Proteomes" id="UP000183983">
    <property type="component" value="Unassembled WGS sequence"/>
</dbReference>
<accession>A0A1M7KQX2</accession>
<dbReference type="InterPro" id="IPR054491">
    <property type="entry name" value="MGH1-like_GH"/>
</dbReference>
<dbReference type="GO" id="GO:0005975">
    <property type="term" value="P:carbohydrate metabolic process"/>
    <property type="evidence" value="ECO:0007669"/>
    <property type="project" value="InterPro"/>
</dbReference>
<dbReference type="STRING" id="1190415.SAMN05216593_102328"/>